<keyword evidence="3" id="KW-0597">Phosphoprotein</keyword>
<dbReference type="Gene3D" id="3.30.565.10">
    <property type="entry name" value="Histidine kinase-like ATPase, C-terminal domain"/>
    <property type="match status" value="1"/>
</dbReference>
<sequence length="723" mass="76449">MREPDGARRGIRAQLNRIVLIPGATFLVLFAMLAAVTLTQAASRYLDYRGGREGVYLVQALTELQAERRLAAEQIADPSDGALSGLRTQAEATDAAIASLEEAGDRLRTSGPAASAFRTELGRLDGLRARVAAGDADLSAALDGYGAVVRHGIGAYDALTRTLHHGPAAAAGSDAVALMRAQELFAEADARLSADPGSRARPTALIGAARLRLDEAAQVLTGRAARTHAELTGSAAWDRTAAPSVEDWRDSADEVGAGMAELSTIRADEAASLARAAAVRMSSLAVGGAALSLFAGAVAYGAASRSAGRLTARLARLRAETLELARTGLPRVVERLERGEQVDPDTAVRPLDHGGDEVGQVADAFNTAQRTAVRAAVRQADMRAGVNRVFLGIAHRNQSLVQRQLRLLDRLEREEEDPDLLDGLFKLDHLATRGRRNAENLVILAGGQPGRRWHDPIPLVDVVRGAISETEEYARIELCGVPDLALSGAVVADVIHLLAELVENATAFSPPHTAVHIRSEAVPKGVAIEVEDRGLGMSAGALDRANATLREAPEFDVMAFDQDLRLGLFVVARLAARHGVRVQLRPSPYGGTRAVVLLPAALIARNEPAPPAAGRPREEPPAAAPAPRDRPRAEEERPRRRQDADDGTGRPALPKRRRQAGLDPRLRAEPAAGEGGAAPPSPEQSRQVMSAFQSGTRRGRRAGDGPPAGEPVPVGEHTGEGSE</sequence>
<dbReference type="EC" id="2.7.13.3" evidence="2"/>
<feature type="transmembrane region" description="Helical" evidence="7">
    <location>
        <begin position="20"/>
        <end position="42"/>
    </location>
</feature>
<dbReference type="AlphaFoldDB" id="A0A7W8VDF1"/>
<dbReference type="Pfam" id="PF02518">
    <property type="entry name" value="HATPase_c"/>
    <property type="match status" value="1"/>
</dbReference>
<proteinExistence type="predicted"/>
<name>A0A7W8VDF1_9ACTN</name>
<evidence type="ECO:0000256" key="2">
    <source>
        <dbReference type="ARBA" id="ARBA00012438"/>
    </source>
</evidence>
<evidence type="ECO:0000259" key="8">
    <source>
        <dbReference type="SMART" id="SM00387"/>
    </source>
</evidence>
<evidence type="ECO:0000256" key="5">
    <source>
        <dbReference type="ARBA" id="ARBA00022777"/>
    </source>
</evidence>
<dbReference type="SUPFAM" id="SSF55874">
    <property type="entry name" value="ATPase domain of HSP90 chaperone/DNA topoisomerase II/histidine kinase"/>
    <property type="match status" value="1"/>
</dbReference>
<organism evidence="9 10">
    <name type="scientific">Nocardiopsis composta</name>
    <dbReference type="NCBI Taxonomy" id="157465"/>
    <lineage>
        <taxon>Bacteria</taxon>
        <taxon>Bacillati</taxon>
        <taxon>Actinomycetota</taxon>
        <taxon>Actinomycetes</taxon>
        <taxon>Streptosporangiales</taxon>
        <taxon>Nocardiopsidaceae</taxon>
        <taxon>Nocardiopsis</taxon>
    </lineage>
</organism>
<protein>
    <recommendedName>
        <fullName evidence="2">histidine kinase</fullName>
        <ecNumber evidence="2">2.7.13.3</ecNumber>
    </recommendedName>
</protein>
<dbReference type="GO" id="GO:0005886">
    <property type="term" value="C:plasma membrane"/>
    <property type="evidence" value="ECO:0007669"/>
    <property type="project" value="TreeGrafter"/>
</dbReference>
<evidence type="ECO:0000256" key="7">
    <source>
        <dbReference type="SAM" id="Phobius"/>
    </source>
</evidence>
<comment type="catalytic activity">
    <reaction evidence="1">
        <text>ATP + protein L-histidine = ADP + protein N-phospho-L-histidine.</text>
        <dbReference type="EC" id="2.7.13.3"/>
    </reaction>
</comment>
<evidence type="ECO:0000256" key="4">
    <source>
        <dbReference type="ARBA" id="ARBA00022679"/>
    </source>
</evidence>
<gene>
    <name evidence="9" type="ORF">HDA36_002017</name>
</gene>
<dbReference type="PANTHER" id="PTHR45436">
    <property type="entry name" value="SENSOR HISTIDINE KINASE YKOH"/>
    <property type="match status" value="1"/>
</dbReference>
<dbReference type="InterPro" id="IPR050428">
    <property type="entry name" value="TCS_sensor_his_kinase"/>
</dbReference>
<dbReference type="RefSeq" id="WP_184391572.1">
    <property type="nucleotide sequence ID" value="NZ_JACHDB010000001.1"/>
</dbReference>
<dbReference type="PANTHER" id="PTHR45436:SF5">
    <property type="entry name" value="SENSOR HISTIDINE KINASE TRCS"/>
    <property type="match status" value="1"/>
</dbReference>
<keyword evidence="7" id="KW-1133">Transmembrane helix</keyword>
<comment type="caution">
    <text evidence="9">The sequence shown here is derived from an EMBL/GenBank/DDBJ whole genome shotgun (WGS) entry which is preliminary data.</text>
</comment>
<reference evidence="9 10" key="1">
    <citation type="submission" date="2020-08" db="EMBL/GenBank/DDBJ databases">
        <title>Sequencing the genomes of 1000 actinobacteria strains.</title>
        <authorList>
            <person name="Klenk H.-P."/>
        </authorList>
    </citation>
    <scope>NUCLEOTIDE SEQUENCE [LARGE SCALE GENOMIC DNA]</scope>
    <source>
        <strain evidence="9 10">DSM 44551</strain>
    </source>
</reference>
<keyword evidence="4" id="KW-0808">Transferase</keyword>
<accession>A0A7W8VDF1</accession>
<dbReference type="InterPro" id="IPR003594">
    <property type="entry name" value="HATPase_dom"/>
</dbReference>
<keyword evidence="10" id="KW-1185">Reference proteome</keyword>
<feature type="compositionally biased region" description="Polar residues" evidence="6">
    <location>
        <begin position="684"/>
        <end position="696"/>
    </location>
</feature>
<dbReference type="EMBL" id="JACHDB010000001">
    <property type="protein sequence ID" value="MBB5431933.1"/>
    <property type="molecule type" value="Genomic_DNA"/>
</dbReference>
<dbReference type="SMART" id="SM00387">
    <property type="entry name" value="HATPase_c"/>
    <property type="match status" value="1"/>
</dbReference>
<evidence type="ECO:0000313" key="10">
    <source>
        <dbReference type="Proteomes" id="UP000572635"/>
    </source>
</evidence>
<dbReference type="GO" id="GO:0000160">
    <property type="term" value="P:phosphorelay signal transduction system"/>
    <property type="evidence" value="ECO:0007669"/>
    <property type="project" value="TreeGrafter"/>
</dbReference>
<feature type="compositionally biased region" description="Low complexity" evidence="6">
    <location>
        <begin position="704"/>
        <end position="716"/>
    </location>
</feature>
<keyword evidence="7" id="KW-0812">Transmembrane</keyword>
<dbReference type="InterPro" id="IPR036890">
    <property type="entry name" value="HATPase_C_sf"/>
</dbReference>
<evidence type="ECO:0000256" key="1">
    <source>
        <dbReference type="ARBA" id="ARBA00000085"/>
    </source>
</evidence>
<dbReference type="GO" id="GO:0004673">
    <property type="term" value="F:protein histidine kinase activity"/>
    <property type="evidence" value="ECO:0007669"/>
    <property type="project" value="UniProtKB-EC"/>
</dbReference>
<keyword evidence="7" id="KW-0472">Membrane</keyword>
<feature type="region of interest" description="Disordered" evidence="6">
    <location>
        <begin position="607"/>
        <end position="723"/>
    </location>
</feature>
<evidence type="ECO:0000256" key="3">
    <source>
        <dbReference type="ARBA" id="ARBA00022553"/>
    </source>
</evidence>
<evidence type="ECO:0000313" key="9">
    <source>
        <dbReference type="EMBL" id="MBB5431933.1"/>
    </source>
</evidence>
<keyword evidence="5 9" id="KW-0418">Kinase</keyword>
<dbReference type="Pfam" id="PF08376">
    <property type="entry name" value="NIT"/>
    <property type="match status" value="1"/>
</dbReference>
<dbReference type="Proteomes" id="UP000572635">
    <property type="component" value="Unassembled WGS sequence"/>
</dbReference>
<evidence type="ECO:0000256" key="6">
    <source>
        <dbReference type="SAM" id="MobiDB-lite"/>
    </source>
</evidence>
<feature type="compositionally biased region" description="Basic and acidic residues" evidence="6">
    <location>
        <begin position="627"/>
        <end position="648"/>
    </location>
</feature>
<dbReference type="InterPro" id="IPR013587">
    <property type="entry name" value="Nitrate/nitrite_sensing"/>
</dbReference>
<feature type="domain" description="Histidine kinase/HSP90-like ATPase" evidence="8">
    <location>
        <begin position="489"/>
        <end position="602"/>
    </location>
</feature>